<dbReference type="InterPro" id="IPR002053">
    <property type="entry name" value="Glyco_hydro_25"/>
</dbReference>
<dbReference type="InterPro" id="IPR017853">
    <property type="entry name" value="GH"/>
</dbReference>
<dbReference type="CDD" id="cd06414">
    <property type="entry name" value="GH25_LytC-like"/>
    <property type="match status" value="1"/>
</dbReference>
<organism evidence="2 3">
    <name type="scientific">Candidatus Acutalibacter ornithocaccae</name>
    <dbReference type="NCBI Taxonomy" id="2838416"/>
    <lineage>
        <taxon>Bacteria</taxon>
        <taxon>Bacillati</taxon>
        <taxon>Bacillota</taxon>
        <taxon>Clostridia</taxon>
        <taxon>Eubacteriales</taxon>
        <taxon>Acutalibacteraceae</taxon>
        <taxon>Acutalibacter</taxon>
    </lineage>
</organism>
<dbReference type="GO" id="GO:0009253">
    <property type="term" value="P:peptidoglycan catabolic process"/>
    <property type="evidence" value="ECO:0007669"/>
    <property type="project" value="InterPro"/>
</dbReference>
<dbReference type="GO" id="GO:0016052">
    <property type="term" value="P:carbohydrate catabolic process"/>
    <property type="evidence" value="ECO:0007669"/>
    <property type="project" value="TreeGrafter"/>
</dbReference>
<dbReference type="PROSITE" id="PS51904">
    <property type="entry name" value="GLYCOSYL_HYDROL_F25_2"/>
    <property type="match status" value="1"/>
</dbReference>
<comment type="caution">
    <text evidence="2">The sequence shown here is derived from an EMBL/GenBank/DDBJ whole genome shotgun (WGS) entry which is preliminary data.</text>
</comment>
<evidence type="ECO:0000313" key="2">
    <source>
        <dbReference type="EMBL" id="HJB37550.1"/>
    </source>
</evidence>
<name>A0A9D2RZW9_9FIRM</name>
<dbReference type="PANTHER" id="PTHR34135:SF2">
    <property type="entry name" value="LYSOZYME"/>
    <property type="match status" value="1"/>
</dbReference>
<reference evidence="2" key="2">
    <citation type="submission" date="2021-04" db="EMBL/GenBank/DDBJ databases">
        <authorList>
            <person name="Gilroy R."/>
        </authorList>
    </citation>
    <scope>NUCLEOTIDE SEQUENCE</scope>
    <source>
        <strain evidence="2">ChiBcolR8-3208</strain>
    </source>
</reference>
<reference evidence="2" key="1">
    <citation type="journal article" date="2021" name="PeerJ">
        <title>Extensive microbial diversity within the chicken gut microbiome revealed by metagenomics and culture.</title>
        <authorList>
            <person name="Gilroy R."/>
            <person name="Ravi A."/>
            <person name="Getino M."/>
            <person name="Pursley I."/>
            <person name="Horton D.L."/>
            <person name="Alikhan N.F."/>
            <person name="Baker D."/>
            <person name="Gharbi K."/>
            <person name="Hall N."/>
            <person name="Watson M."/>
            <person name="Adriaenssens E.M."/>
            <person name="Foster-Nyarko E."/>
            <person name="Jarju S."/>
            <person name="Secka A."/>
            <person name="Antonio M."/>
            <person name="Oren A."/>
            <person name="Chaudhuri R.R."/>
            <person name="La Ragione R."/>
            <person name="Hildebrand F."/>
            <person name="Pallen M.J."/>
        </authorList>
    </citation>
    <scope>NUCLEOTIDE SEQUENCE</scope>
    <source>
        <strain evidence="2">ChiBcolR8-3208</strain>
    </source>
</reference>
<sequence length="285" mass="31677">MALPKRGIDISEFNGSVDIAALQGQVDFVIIRCGYGSDYANQDDPQFEANVKKCQAAGIPWGTYLYSYAKTKAMAQSEAAHTLRLLQGRRPPYGVWYDVEDSSLPSGEALIDNVVAYCQALEAAGLYCGVYASLSWWEGRLNSPRLDRFDKWVAQWNSQLDYQGPVGLWQFTDRLMLNGKAFDGNWAYRDYPALTGEEEDTMTQAEVIVLARAEAQKVYNENEAKYKTMASLPSWAKAPVEQVYRELGLAGTGGPGQNTQLDASETYIRALTVIAKVLEKLDPQP</sequence>
<dbReference type="GO" id="GO:0016998">
    <property type="term" value="P:cell wall macromolecule catabolic process"/>
    <property type="evidence" value="ECO:0007669"/>
    <property type="project" value="InterPro"/>
</dbReference>
<dbReference type="Pfam" id="PF01183">
    <property type="entry name" value="Glyco_hydro_25"/>
    <property type="match status" value="1"/>
</dbReference>
<dbReference type="PANTHER" id="PTHR34135">
    <property type="entry name" value="LYSOZYME"/>
    <property type="match status" value="1"/>
</dbReference>
<dbReference type="AlphaFoldDB" id="A0A9D2RZW9"/>
<protein>
    <submittedName>
        <fullName evidence="2">Glycoside hydrolase family 25 protein</fullName>
    </submittedName>
</protein>
<comment type="similarity">
    <text evidence="1">Belongs to the glycosyl hydrolase 25 family.</text>
</comment>
<keyword evidence="2" id="KW-0378">Hydrolase</keyword>
<accession>A0A9D2RZW9</accession>
<gene>
    <name evidence="2" type="ORF">H9942_05730</name>
</gene>
<dbReference type="GO" id="GO:0003796">
    <property type="term" value="F:lysozyme activity"/>
    <property type="evidence" value="ECO:0007669"/>
    <property type="project" value="InterPro"/>
</dbReference>
<dbReference type="Gene3D" id="3.20.20.80">
    <property type="entry name" value="Glycosidases"/>
    <property type="match status" value="1"/>
</dbReference>
<evidence type="ECO:0000313" key="3">
    <source>
        <dbReference type="Proteomes" id="UP000824214"/>
    </source>
</evidence>
<dbReference type="EMBL" id="DWXZ01000120">
    <property type="protein sequence ID" value="HJB37550.1"/>
    <property type="molecule type" value="Genomic_DNA"/>
</dbReference>
<dbReference type="SUPFAM" id="SSF51445">
    <property type="entry name" value="(Trans)glycosidases"/>
    <property type="match status" value="1"/>
</dbReference>
<evidence type="ECO:0000256" key="1">
    <source>
        <dbReference type="ARBA" id="ARBA00010646"/>
    </source>
</evidence>
<dbReference type="Proteomes" id="UP000824214">
    <property type="component" value="Unassembled WGS sequence"/>
</dbReference>
<proteinExistence type="inferred from homology"/>